<protein>
    <submittedName>
        <fullName evidence="2">Putative ovule protein</fullName>
    </submittedName>
</protein>
<organism evidence="2">
    <name type="scientific">Solanum chacoense</name>
    <name type="common">Chaco potato</name>
    <dbReference type="NCBI Taxonomy" id="4108"/>
    <lineage>
        <taxon>Eukaryota</taxon>
        <taxon>Viridiplantae</taxon>
        <taxon>Streptophyta</taxon>
        <taxon>Embryophyta</taxon>
        <taxon>Tracheophyta</taxon>
        <taxon>Spermatophyta</taxon>
        <taxon>Magnoliopsida</taxon>
        <taxon>eudicotyledons</taxon>
        <taxon>Gunneridae</taxon>
        <taxon>Pentapetalae</taxon>
        <taxon>asterids</taxon>
        <taxon>lamiids</taxon>
        <taxon>Solanales</taxon>
        <taxon>Solanaceae</taxon>
        <taxon>Solanoideae</taxon>
        <taxon>Solaneae</taxon>
        <taxon>Solanum</taxon>
    </lineage>
</organism>
<evidence type="ECO:0000313" key="2">
    <source>
        <dbReference type="EMBL" id="JAP15158.1"/>
    </source>
</evidence>
<keyword evidence="1" id="KW-0472">Membrane</keyword>
<feature type="transmembrane region" description="Helical" evidence="1">
    <location>
        <begin position="31"/>
        <end position="55"/>
    </location>
</feature>
<name>A0A0V0H6I3_SOLCH</name>
<accession>A0A0V0H6I3</accession>
<keyword evidence="1" id="KW-1133">Transmembrane helix</keyword>
<dbReference type="EMBL" id="GEDG01025568">
    <property type="protein sequence ID" value="JAP15158.1"/>
    <property type="molecule type" value="Transcribed_RNA"/>
</dbReference>
<proteinExistence type="predicted"/>
<reference evidence="2" key="1">
    <citation type="submission" date="2015-12" db="EMBL/GenBank/DDBJ databases">
        <title>Gene expression during late stages of embryo sac development: a critical building block for successful pollen-pistil interactions.</title>
        <authorList>
            <person name="Liu Y."/>
            <person name="Joly V."/>
            <person name="Sabar M."/>
            <person name="Matton D.P."/>
        </authorList>
    </citation>
    <scope>NUCLEOTIDE SEQUENCE</scope>
</reference>
<dbReference type="AlphaFoldDB" id="A0A0V0H6I3"/>
<evidence type="ECO:0000256" key="1">
    <source>
        <dbReference type="SAM" id="Phobius"/>
    </source>
</evidence>
<sequence length="91" mass="9696">MECFGELWAIFRLKSGGLRLDRDLKGLRRSFTLLLLAGFTMPFDALAGGALAGLVRRNSSACCSDKGEVAGRSCCFCSPSLAGCCRLEPAC</sequence>
<keyword evidence="1" id="KW-0812">Transmembrane</keyword>